<evidence type="ECO:0000256" key="6">
    <source>
        <dbReference type="ARBA" id="ARBA00022801"/>
    </source>
</evidence>
<evidence type="ECO:0000256" key="14">
    <source>
        <dbReference type="PROSITE-ProRule" id="PRU00391"/>
    </source>
</evidence>
<evidence type="ECO:0000256" key="13">
    <source>
        <dbReference type="ARBA" id="ARBA00044632"/>
    </source>
</evidence>
<evidence type="ECO:0000256" key="5">
    <source>
        <dbReference type="ARBA" id="ARBA00022771"/>
    </source>
</evidence>
<keyword evidence="10" id="KW-0456">Lyase</keyword>
<dbReference type="PROSITE" id="PS01242">
    <property type="entry name" value="ZF_FPG_1"/>
    <property type="match status" value="1"/>
</dbReference>
<dbReference type="InterPro" id="IPR035937">
    <property type="entry name" value="FPG_N"/>
</dbReference>
<dbReference type="SUPFAM" id="SSF46946">
    <property type="entry name" value="S13-like H2TH domain"/>
    <property type="match status" value="1"/>
</dbReference>
<evidence type="ECO:0000256" key="7">
    <source>
        <dbReference type="ARBA" id="ARBA00022833"/>
    </source>
</evidence>
<dbReference type="EC" id="4.2.99.18" evidence="2"/>
<dbReference type="SMART" id="SM01232">
    <property type="entry name" value="H2TH"/>
    <property type="match status" value="1"/>
</dbReference>
<dbReference type="GO" id="GO:0003684">
    <property type="term" value="F:damaged DNA binding"/>
    <property type="evidence" value="ECO:0007669"/>
    <property type="project" value="InterPro"/>
</dbReference>
<dbReference type="InterPro" id="IPR000214">
    <property type="entry name" value="Znf_DNA_glyclase/AP_lyase"/>
</dbReference>
<evidence type="ECO:0000256" key="12">
    <source>
        <dbReference type="ARBA" id="ARBA00023295"/>
    </source>
</evidence>
<dbReference type="PANTHER" id="PTHR42697:SF1">
    <property type="entry name" value="ENDONUCLEASE 8"/>
    <property type="match status" value="1"/>
</dbReference>
<dbReference type="GO" id="GO:0000703">
    <property type="term" value="F:oxidized pyrimidine nucleobase lesion DNA N-glycosylase activity"/>
    <property type="evidence" value="ECO:0007669"/>
    <property type="project" value="TreeGrafter"/>
</dbReference>
<dbReference type="AlphaFoldDB" id="A0A3D9V0U3"/>
<keyword evidence="8" id="KW-0238">DNA-binding</keyword>
<feature type="domain" description="Formamidopyrimidine-DNA glycosylase catalytic" evidence="16">
    <location>
        <begin position="2"/>
        <end position="76"/>
    </location>
</feature>
<protein>
    <recommendedName>
        <fullName evidence="2">DNA-(apurinic or apyrimidinic site) lyase</fullName>
        <ecNumber evidence="2">4.2.99.18</ecNumber>
    </recommendedName>
</protein>
<keyword evidence="17" id="KW-0540">Nuclease</keyword>
<comment type="similarity">
    <text evidence="1">Belongs to the FPG family.</text>
</comment>
<evidence type="ECO:0000256" key="3">
    <source>
        <dbReference type="ARBA" id="ARBA00022723"/>
    </source>
</evidence>
<feature type="domain" description="FPG-type" evidence="15">
    <location>
        <begin position="221"/>
        <end position="259"/>
    </location>
</feature>
<dbReference type="CDD" id="cd08971">
    <property type="entry name" value="AcNei2_N"/>
    <property type="match status" value="1"/>
</dbReference>
<dbReference type="GO" id="GO:0008270">
    <property type="term" value="F:zinc ion binding"/>
    <property type="evidence" value="ECO:0007669"/>
    <property type="project" value="UniProtKB-KW"/>
</dbReference>
<dbReference type="EMBL" id="QTUC01000001">
    <property type="protein sequence ID" value="REF35099.1"/>
    <property type="molecule type" value="Genomic_DNA"/>
</dbReference>
<evidence type="ECO:0000256" key="8">
    <source>
        <dbReference type="ARBA" id="ARBA00023125"/>
    </source>
</evidence>
<keyword evidence="3" id="KW-0479">Metal-binding</keyword>
<dbReference type="PANTHER" id="PTHR42697">
    <property type="entry name" value="ENDONUCLEASE 8"/>
    <property type="match status" value="1"/>
</dbReference>
<evidence type="ECO:0000256" key="9">
    <source>
        <dbReference type="ARBA" id="ARBA00023204"/>
    </source>
</evidence>
<keyword evidence="7" id="KW-0862">Zinc</keyword>
<accession>A0A3D9V0U3</accession>
<dbReference type="InterPro" id="IPR012319">
    <property type="entry name" value="FPG_cat"/>
</dbReference>
<dbReference type="SUPFAM" id="SSF57716">
    <property type="entry name" value="Glucocorticoid receptor-like (DNA-binding domain)"/>
    <property type="match status" value="1"/>
</dbReference>
<sequence length="263" mass="29864">MPEGDTVWLTARRLHTVLADQVLVRAELRVPRFATADLVGRRVLEVLSRGKHLLTRIEPNLTLHTHLGMDGSYRIHRAGRWWPGTREPVRVALATARHVVVGRNLARVDLVPLEEESQLIGHLGPDLLGADWDPDEAVRRLMRDPDRSIGEALLDQSNLAGIGNLYRAELLFLRGVHPATPVRDVGDLDQLVRLAHRLLWVNREHPEQTTTGDPRRGQEHWVYRRAGQPCRRCGTTVRRAFLGPPGQERVTFWCPTCQPERPT</sequence>
<keyword evidence="11" id="KW-0511">Multifunctional enzyme</keyword>
<evidence type="ECO:0000256" key="1">
    <source>
        <dbReference type="ARBA" id="ARBA00009409"/>
    </source>
</evidence>
<evidence type="ECO:0000313" key="18">
    <source>
        <dbReference type="Proteomes" id="UP000256485"/>
    </source>
</evidence>
<evidence type="ECO:0000259" key="15">
    <source>
        <dbReference type="PROSITE" id="PS51066"/>
    </source>
</evidence>
<dbReference type="SMART" id="SM00898">
    <property type="entry name" value="Fapy_DNA_glyco"/>
    <property type="match status" value="1"/>
</dbReference>
<keyword evidence="18" id="KW-1185">Reference proteome</keyword>
<dbReference type="Proteomes" id="UP000256485">
    <property type="component" value="Unassembled WGS sequence"/>
</dbReference>
<keyword evidence="9" id="KW-0234">DNA repair</keyword>
<keyword evidence="12" id="KW-0326">Glycosidase</keyword>
<proteinExistence type="inferred from homology"/>
<dbReference type="Pfam" id="PF01149">
    <property type="entry name" value="Fapy_DNA_glyco"/>
    <property type="match status" value="1"/>
</dbReference>
<keyword evidence="6" id="KW-0378">Hydrolase</keyword>
<dbReference type="PROSITE" id="PS51066">
    <property type="entry name" value="ZF_FPG_2"/>
    <property type="match status" value="1"/>
</dbReference>
<dbReference type="GO" id="GO:0140078">
    <property type="term" value="F:class I DNA-(apurinic or apyrimidinic site) endonuclease activity"/>
    <property type="evidence" value="ECO:0007669"/>
    <property type="project" value="UniProtKB-EC"/>
</dbReference>
<dbReference type="Gene3D" id="1.10.8.50">
    <property type="match status" value="1"/>
</dbReference>
<dbReference type="InterPro" id="IPR015887">
    <property type="entry name" value="DNA_glyclase_Znf_dom_DNA_BS"/>
</dbReference>
<dbReference type="PROSITE" id="PS51068">
    <property type="entry name" value="FPG_CAT"/>
    <property type="match status" value="1"/>
</dbReference>
<evidence type="ECO:0000256" key="11">
    <source>
        <dbReference type="ARBA" id="ARBA00023268"/>
    </source>
</evidence>
<evidence type="ECO:0000256" key="2">
    <source>
        <dbReference type="ARBA" id="ARBA00012720"/>
    </source>
</evidence>
<dbReference type="OrthoDB" id="9800855at2"/>
<dbReference type="InterPro" id="IPR044090">
    <property type="entry name" value="Nei2_N"/>
</dbReference>
<dbReference type="SUPFAM" id="SSF81624">
    <property type="entry name" value="N-terminal domain of MutM-like DNA repair proteins"/>
    <property type="match status" value="1"/>
</dbReference>
<comment type="caution">
    <text evidence="17">The sequence shown here is derived from an EMBL/GenBank/DDBJ whole genome shotgun (WGS) entry which is preliminary data.</text>
</comment>
<keyword evidence="17" id="KW-0255">Endonuclease</keyword>
<evidence type="ECO:0000313" key="17">
    <source>
        <dbReference type="EMBL" id="REF35099.1"/>
    </source>
</evidence>
<comment type="catalytic activity">
    <reaction evidence="13">
        <text>2'-deoxyribonucleotide-(2'-deoxyribose 5'-phosphate)-2'-deoxyribonucleotide-DNA = a 3'-end 2'-deoxyribonucleotide-(2,3-dehydro-2,3-deoxyribose 5'-phosphate)-DNA + a 5'-end 5'-phospho-2'-deoxyribonucleoside-DNA + H(+)</text>
        <dbReference type="Rhea" id="RHEA:66592"/>
        <dbReference type="Rhea" id="RHEA-COMP:13180"/>
        <dbReference type="Rhea" id="RHEA-COMP:16897"/>
        <dbReference type="Rhea" id="RHEA-COMP:17067"/>
        <dbReference type="ChEBI" id="CHEBI:15378"/>
        <dbReference type="ChEBI" id="CHEBI:136412"/>
        <dbReference type="ChEBI" id="CHEBI:157695"/>
        <dbReference type="ChEBI" id="CHEBI:167181"/>
        <dbReference type="EC" id="4.2.99.18"/>
    </reaction>
</comment>
<evidence type="ECO:0000256" key="10">
    <source>
        <dbReference type="ARBA" id="ARBA00023239"/>
    </source>
</evidence>
<name>A0A3D9V0U3_THECX</name>
<evidence type="ECO:0000256" key="4">
    <source>
        <dbReference type="ARBA" id="ARBA00022763"/>
    </source>
</evidence>
<evidence type="ECO:0000259" key="16">
    <source>
        <dbReference type="PROSITE" id="PS51068"/>
    </source>
</evidence>
<keyword evidence="4" id="KW-0227">DNA damage</keyword>
<dbReference type="Pfam" id="PF06831">
    <property type="entry name" value="H2TH"/>
    <property type="match status" value="1"/>
</dbReference>
<reference evidence="17 18" key="1">
    <citation type="submission" date="2018-08" db="EMBL/GenBank/DDBJ databases">
        <title>Sequencing the genomes of 1000 actinobacteria strains.</title>
        <authorList>
            <person name="Klenk H.-P."/>
        </authorList>
    </citation>
    <scope>NUCLEOTIDE SEQUENCE [LARGE SCALE GENOMIC DNA]</scope>
    <source>
        <strain evidence="17 18">DSM 22891</strain>
    </source>
</reference>
<dbReference type="RefSeq" id="WP_115848940.1">
    <property type="nucleotide sequence ID" value="NZ_QTUC01000001.1"/>
</dbReference>
<gene>
    <name evidence="17" type="ORF">DFJ64_0470</name>
</gene>
<organism evidence="17 18">
    <name type="scientific">Thermasporomyces composti</name>
    <dbReference type="NCBI Taxonomy" id="696763"/>
    <lineage>
        <taxon>Bacteria</taxon>
        <taxon>Bacillati</taxon>
        <taxon>Actinomycetota</taxon>
        <taxon>Actinomycetes</taxon>
        <taxon>Propionibacteriales</taxon>
        <taxon>Nocardioidaceae</taxon>
        <taxon>Thermasporomyces</taxon>
    </lineage>
</organism>
<dbReference type="GO" id="GO:0006284">
    <property type="term" value="P:base-excision repair"/>
    <property type="evidence" value="ECO:0007669"/>
    <property type="project" value="InterPro"/>
</dbReference>
<dbReference type="Gene3D" id="3.20.190.10">
    <property type="entry name" value="MutM-like, N-terminal"/>
    <property type="match status" value="1"/>
</dbReference>
<dbReference type="InterPro" id="IPR010979">
    <property type="entry name" value="Ribosomal_uS13-like_H2TH"/>
</dbReference>
<dbReference type="InterPro" id="IPR015886">
    <property type="entry name" value="H2TH_FPG"/>
</dbReference>
<keyword evidence="5 14" id="KW-0863">Zinc-finger</keyword>